<evidence type="ECO:0000256" key="1">
    <source>
        <dbReference type="ARBA" id="ARBA00004821"/>
    </source>
</evidence>
<dbReference type="GO" id="GO:0009249">
    <property type="term" value="P:protein lipoylation"/>
    <property type="evidence" value="ECO:0007669"/>
    <property type="project" value="InterPro"/>
</dbReference>
<dbReference type="PROSITE" id="PS51733">
    <property type="entry name" value="BPL_LPL_CATALYTIC"/>
    <property type="match status" value="1"/>
</dbReference>
<dbReference type="OrthoDB" id="19908at2759"/>
<keyword evidence="4" id="KW-0808">Transferase</keyword>
<dbReference type="Pfam" id="PF21948">
    <property type="entry name" value="LplA-B_cat"/>
    <property type="match status" value="1"/>
</dbReference>
<dbReference type="PANTHER" id="PTHR10993">
    <property type="entry name" value="OCTANOYLTRANSFERASE"/>
    <property type="match status" value="1"/>
</dbReference>
<evidence type="ECO:0000256" key="2">
    <source>
        <dbReference type="ARBA" id="ARBA00007907"/>
    </source>
</evidence>
<dbReference type="GO" id="GO:0033819">
    <property type="term" value="F:lipoyl(octanoyl) transferase activity"/>
    <property type="evidence" value="ECO:0007669"/>
    <property type="project" value="UniProtKB-EC"/>
</dbReference>
<proteinExistence type="inferred from homology"/>
<comment type="caution">
    <text evidence="7">The sequence shown here is derived from an EMBL/GenBank/DDBJ whole genome shotgun (WGS) entry which is preliminary data.</text>
</comment>
<dbReference type="PANTHER" id="PTHR10993:SF7">
    <property type="entry name" value="LIPOYLTRANSFERASE 2, MITOCHONDRIAL-RELATED"/>
    <property type="match status" value="1"/>
</dbReference>
<keyword evidence="5" id="KW-0012">Acyltransferase</keyword>
<dbReference type="HAMAP" id="MF_00013">
    <property type="entry name" value="LipB"/>
    <property type="match status" value="1"/>
</dbReference>
<dbReference type="AlphaFoldDB" id="A0A9W8DUV1"/>
<evidence type="ECO:0000256" key="4">
    <source>
        <dbReference type="ARBA" id="ARBA00022679"/>
    </source>
</evidence>
<comment type="pathway">
    <text evidence="1">Protein modification; protein lipoylation via endogenous pathway; protein N(6)-(lipoyl)lysine from octanoyl-[acyl-carrier-protein]: step 1/2.</text>
</comment>
<dbReference type="Gene3D" id="3.30.930.10">
    <property type="entry name" value="Bira Bifunctional Protein, Domain 2"/>
    <property type="match status" value="1"/>
</dbReference>
<dbReference type="Proteomes" id="UP001150538">
    <property type="component" value="Unassembled WGS sequence"/>
</dbReference>
<dbReference type="CDD" id="cd16444">
    <property type="entry name" value="LipB"/>
    <property type="match status" value="1"/>
</dbReference>
<evidence type="ECO:0000259" key="6">
    <source>
        <dbReference type="PROSITE" id="PS51733"/>
    </source>
</evidence>
<sequence>MVRPFTPGLRTRTPSPCHVNYLKRLIAKSSPVAFGLKKYSTQGALCTLSRDENDMLDLPTIGYVYLGEVPYRNALQLQNEIVSQRIKELYGSEGKYQKSDLLSDVLILLQHPPVYTNGRRNKGKLSQTEISELESLGSEYIETNRGGEITFHGPGQLVGYPIINIKAHRISTRCYVEGLEKTIIDICKKFGIEASKLDGFPGVWTAPDRKVAAVGSHIRRFITSHGFAVNCTTDMGWFEKIIPCGLEGKYATSLSQELKIKGYTIDPEEFSVKGVVQKTVASFSEIYGTKVEPLFQVSPKTFEFIQDFLQKSESGNNRL</sequence>
<name>A0A9W8DUV1_9FUNG</name>
<comment type="similarity">
    <text evidence="2">Belongs to the LipB family.</text>
</comment>
<evidence type="ECO:0000256" key="3">
    <source>
        <dbReference type="ARBA" id="ARBA00012334"/>
    </source>
</evidence>
<dbReference type="InterPro" id="IPR004143">
    <property type="entry name" value="BPL_LPL_catalytic"/>
</dbReference>
<reference evidence="7" key="1">
    <citation type="submission" date="2022-07" db="EMBL/GenBank/DDBJ databases">
        <title>Phylogenomic reconstructions and comparative analyses of Kickxellomycotina fungi.</title>
        <authorList>
            <person name="Reynolds N.K."/>
            <person name="Stajich J.E."/>
            <person name="Barry K."/>
            <person name="Grigoriev I.V."/>
            <person name="Crous P."/>
            <person name="Smith M.E."/>
        </authorList>
    </citation>
    <scope>NUCLEOTIDE SEQUENCE</scope>
    <source>
        <strain evidence="7">NBRC 100468</strain>
    </source>
</reference>
<evidence type="ECO:0000256" key="5">
    <source>
        <dbReference type="ARBA" id="ARBA00023315"/>
    </source>
</evidence>
<gene>
    <name evidence="7" type="ORF">H4219_002095</name>
</gene>
<accession>A0A9W8DUV1</accession>
<dbReference type="InterPro" id="IPR045864">
    <property type="entry name" value="aa-tRNA-synth_II/BPL/LPL"/>
</dbReference>
<organism evidence="7 8">
    <name type="scientific">Mycoemilia scoparia</name>
    <dbReference type="NCBI Taxonomy" id="417184"/>
    <lineage>
        <taxon>Eukaryota</taxon>
        <taxon>Fungi</taxon>
        <taxon>Fungi incertae sedis</taxon>
        <taxon>Zoopagomycota</taxon>
        <taxon>Kickxellomycotina</taxon>
        <taxon>Kickxellomycetes</taxon>
        <taxon>Kickxellales</taxon>
        <taxon>Kickxellaceae</taxon>
        <taxon>Mycoemilia</taxon>
    </lineage>
</organism>
<dbReference type="SUPFAM" id="SSF55681">
    <property type="entry name" value="Class II aaRS and biotin synthetases"/>
    <property type="match status" value="1"/>
</dbReference>
<protein>
    <recommendedName>
        <fullName evidence="3">lipoyl(octanoyl) transferase</fullName>
        <ecNumber evidence="3">2.3.1.181</ecNumber>
    </recommendedName>
</protein>
<dbReference type="PROSITE" id="PS01313">
    <property type="entry name" value="LIPB"/>
    <property type="match status" value="1"/>
</dbReference>
<dbReference type="EMBL" id="JANBPU010000030">
    <property type="protein sequence ID" value="KAJ1919244.1"/>
    <property type="molecule type" value="Genomic_DNA"/>
</dbReference>
<dbReference type="NCBIfam" id="TIGR00214">
    <property type="entry name" value="lipB"/>
    <property type="match status" value="1"/>
</dbReference>
<dbReference type="NCBIfam" id="NF010925">
    <property type="entry name" value="PRK14345.1"/>
    <property type="match status" value="1"/>
</dbReference>
<dbReference type="InterPro" id="IPR000544">
    <property type="entry name" value="Octanoyltransferase"/>
</dbReference>
<evidence type="ECO:0000313" key="8">
    <source>
        <dbReference type="Proteomes" id="UP001150538"/>
    </source>
</evidence>
<evidence type="ECO:0000313" key="7">
    <source>
        <dbReference type="EMBL" id="KAJ1919244.1"/>
    </source>
</evidence>
<dbReference type="InterPro" id="IPR020605">
    <property type="entry name" value="Octanoyltransferase_CS"/>
</dbReference>
<feature type="domain" description="BPL/LPL catalytic" evidence="6">
    <location>
        <begin position="100"/>
        <end position="291"/>
    </location>
</feature>
<keyword evidence="8" id="KW-1185">Reference proteome</keyword>
<dbReference type="EC" id="2.3.1.181" evidence="3"/>